<name>A0A1W2AA36_9FLAO</name>
<protein>
    <submittedName>
        <fullName evidence="3">Nucleotide-binding universal stress protein, UspA family</fullName>
    </submittedName>
</protein>
<dbReference type="STRING" id="504486.SAMN05660703_1924"/>
<gene>
    <name evidence="3" type="ORF">SAMN05660703_1924</name>
</gene>
<dbReference type="AlphaFoldDB" id="A0A1W2AA36"/>
<proteinExistence type="inferred from homology"/>
<dbReference type="SUPFAM" id="SSF52402">
    <property type="entry name" value="Adenine nucleotide alpha hydrolases-like"/>
    <property type="match status" value="2"/>
</dbReference>
<evidence type="ECO:0000259" key="2">
    <source>
        <dbReference type="Pfam" id="PF00582"/>
    </source>
</evidence>
<dbReference type="PRINTS" id="PR01438">
    <property type="entry name" value="UNVRSLSTRESS"/>
</dbReference>
<dbReference type="Gene3D" id="3.40.50.12370">
    <property type="match status" value="1"/>
</dbReference>
<keyword evidence="4" id="KW-1185">Reference proteome</keyword>
<dbReference type="InterPro" id="IPR006015">
    <property type="entry name" value="Universal_stress_UspA"/>
</dbReference>
<dbReference type="PANTHER" id="PTHR46268:SF6">
    <property type="entry name" value="UNIVERSAL STRESS PROTEIN UP12"/>
    <property type="match status" value="1"/>
</dbReference>
<dbReference type="EMBL" id="FWXO01000002">
    <property type="protein sequence ID" value="SMC57490.1"/>
    <property type="molecule type" value="Genomic_DNA"/>
</dbReference>
<comment type="similarity">
    <text evidence="1">Belongs to the universal stress protein A family.</text>
</comment>
<dbReference type="CDD" id="cd00293">
    <property type="entry name" value="USP-like"/>
    <property type="match status" value="1"/>
</dbReference>
<feature type="domain" description="UspA" evidence="2">
    <location>
        <begin position="10"/>
        <end position="151"/>
    </location>
</feature>
<organism evidence="3 4">
    <name type="scientific">Cellulophaga tyrosinoxydans</name>
    <dbReference type="NCBI Taxonomy" id="504486"/>
    <lineage>
        <taxon>Bacteria</taxon>
        <taxon>Pseudomonadati</taxon>
        <taxon>Bacteroidota</taxon>
        <taxon>Flavobacteriia</taxon>
        <taxon>Flavobacteriales</taxon>
        <taxon>Flavobacteriaceae</taxon>
        <taxon>Cellulophaga</taxon>
    </lineage>
</organism>
<evidence type="ECO:0000256" key="1">
    <source>
        <dbReference type="ARBA" id="ARBA00008791"/>
    </source>
</evidence>
<dbReference type="PANTHER" id="PTHR46268">
    <property type="entry name" value="STRESS RESPONSE PROTEIN NHAX"/>
    <property type="match status" value="1"/>
</dbReference>
<dbReference type="Proteomes" id="UP000192360">
    <property type="component" value="Unassembled WGS sequence"/>
</dbReference>
<evidence type="ECO:0000313" key="4">
    <source>
        <dbReference type="Proteomes" id="UP000192360"/>
    </source>
</evidence>
<sequence length="286" mass="32871">MLSRILFFLMKHILVPIDFSENSLNALAYAKELFKNTTSSFYILHVGNLNQSGIVSNSLLSFGTNKELMLKEKFKSNFLKIKESNSNRKHHFWAIQEYGNLIDKIRETVQSKKIDLIVMGTKGASGIKEKIIGSNTGDVITKVPVNLLVVPENATYTELKNISFPTDYNIFYSYSILNTITELLHMNEGFLHIINSSTKKKINVVQQKNKAYLQDYLEEVFENYHCFHRTGNMKVKNAIEDFTTTGKTDMILMAAKNINFIQQILFDNHIQKLSFQTKIPLFVVHE</sequence>
<accession>A0A1W2AA36</accession>
<reference evidence="3 4" key="1">
    <citation type="submission" date="2017-04" db="EMBL/GenBank/DDBJ databases">
        <authorList>
            <person name="Afonso C.L."/>
            <person name="Miller P.J."/>
            <person name="Scott M.A."/>
            <person name="Spackman E."/>
            <person name="Goraichik I."/>
            <person name="Dimitrov K.M."/>
            <person name="Suarez D.L."/>
            <person name="Swayne D.E."/>
        </authorList>
    </citation>
    <scope>NUCLEOTIDE SEQUENCE [LARGE SCALE GENOMIC DNA]</scope>
    <source>
        <strain evidence="3 4">DSM 21164</strain>
    </source>
</reference>
<evidence type="ECO:0000313" key="3">
    <source>
        <dbReference type="EMBL" id="SMC57490.1"/>
    </source>
</evidence>
<dbReference type="InterPro" id="IPR006016">
    <property type="entry name" value="UspA"/>
</dbReference>
<dbReference type="Pfam" id="PF00582">
    <property type="entry name" value="Usp"/>
    <property type="match status" value="1"/>
</dbReference>